<organism evidence="9 10">
    <name type="scientific">Stentor coeruleus</name>
    <dbReference type="NCBI Taxonomy" id="5963"/>
    <lineage>
        <taxon>Eukaryota</taxon>
        <taxon>Sar</taxon>
        <taxon>Alveolata</taxon>
        <taxon>Ciliophora</taxon>
        <taxon>Postciliodesmatophora</taxon>
        <taxon>Heterotrichea</taxon>
        <taxon>Heterotrichida</taxon>
        <taxon>Stentoridae</taxon>
        <taxon>Stentor</taxon>
    </lineage>
</organism>
<protein>
    <recommendedName>
        <fullName evidence="8">Major facilitator superfamily (MFS) profile domain-containing protein</fullName>
    </recommendedName>
</protein>
<dbReference type="GO" id="GO:0005886">
    <property type="term" value="C:plasma membrane"/>
    <property type="evidence" value="ECO:0007669"/>
    <property type="project" value="UniProtKB-SubCell"/>
</dbReference>
<feature type="domain" description="Major facilitator superfamily (MFS) profile" evidence="8">
    <location>
        <begin position="244"/>
        <end position="448"/>
    </location>
</feature>
<keyword evidence="2" id="KW-0813">Transport</keyword>
<feature type="transmembrane region" description="Helical" evidence="7">
    <location>
        <begin position="332"/>
        <end position="353"/>
    </location>
</feature>
<dbReference type="SUPFAM" id="SSF103473">
    <property type="entry name" value="MFS general substrate transporter"/>
    <property type="match status" value="1"/>
</dbReference>
<evidence type="ECO:0000259" key="8">
    <source>
        <dbReference type="PROSITE" id="PS50850"/>
    </source>
</evidence>
<feature type="transmembrane region" description="Helical" evidence="7">
    <location>
        <begin position="241"/>
        <end position="262"/>
    </location>
</feature>
<feature type="transmembrane region" description="Helical" evidence="7">
    <location>
        <begin position="365"/>
        <end position="385"/>
    </location>
</feature>
<dbReference type="InterPro" id="IPR011701">
    <property type="entry name" value="MFS"/>
</dbReference>
<feature type="transmembrane region" description="Helical" evidence="7">
    <location>
        <begin position="107"/>
        <end position="124"/>
    </location>
</feature>
<gene>
    <name evidence="9" type="ORF">SteCoe_7082</name>
</gene>
<evidence type="ECO:0000256" key="5">
    <source>
        <dbReference type="ARBA" id="ARBA00022989"/>
    </source>
</evidence>
<dbReference type="InterPro" id="IPR050171">
    <property type="entry name" value="MFS_Transporters"/>
</dbReference>
<dbReference type="OrthoDB" id="566532at2759"/>
<sequence length="448" mass="50924">MEIVEEKPLIKKKEHIEIKDLSSFEHFKQSLHLMAKSEKSLIFMFIINFLVSLQYYILVTLIPLYFSNEHGFSDLASGIIFGGFGTVIGICSIYLSSNMHVIGFKRGLYLSFITGIIGFGIMMINMTYLSLFAVHVVQAVSCSLSWPFVEYGIKEFSTKEVRSISSSCFFISNYAAGITAGVFIDFLWYYMTDHSLMYFIVYAIGILALFIGIIFTIYSRDIEKIEQEEFSFKQVSSQKRFWRYCSLIFLLILLRSACFGHLDATLPKYMVRVMEDNAHFGVMLTIHSITMMIGVFSLTTLSFKFSSYSLIISGGLIGALGSSLLIFEDEMWAFVVFVMAISIGESIWVPRLLDYTYSIAPEGQEGIYLAMSNCPFYFGMIITGSTSGLMLDNFCPKDDTDNCRFIWLIVFSSSIVIPLMLVVFSRLIKQPDNEKEPYLSCVNREKIG</sequence>
<feature type="transmembrane region" description="Helical" evidence="7">
    <location>
        <begin position="196"/>
        <end position="220"/>
    </location>
</feature>
<evidence type="ECO:0000313" key="10">
    <source>
        <dbReference type="Proteomes" id="UP000187209"/>
    </source>
</evidence>
<evidence type="ECO:0000256" key="1">
    <source>
        <dbReference type="ARBA" id="ARBA00004651"/>
    </source>
</evidence>
<evidence type="ECO:0000256" key="4">
    <source>
        <dbReference type="ARBA" id="ARBA00022692"/>
    </source>
</evidence>
<accession>A0A1R2CNF1</accession>
<feature type="transmembrane region" description="Helical" evidence="7">
    <location>
        <begin position="405"/>
        <end position="428"/>
    </location>
</feature>
<dbReference type="PANTHER" id="PTHR23517:SF3">
    <property type="entry name" value="INTEGRAL MEMBRANE TRANSPORT PROTEIN"/>
    <property type="match status" value="1"/>
</dbReference>
<keyword evidence="5 7" id="KW-1133">Transmembrane helix</keyword>
<feature type="transmembrane region" description="Helical" evidence="7">
    <location>
        <begin position="308"/>
        <end position="326"/>
    </location>
</feature>
<evidence type="ECO:0000313" key="9">
    <source>
        <dbReference type="EMBL" id="OMJ90495.1"/>
    </source>
</evidence>
<evidence type="ECO:0000256" key="3">
    <source>
        <dbReference type="ARBA" id="ARBA00022475"/>
    </source>
</evidence>
<name>A0A1R2CNF1_9CILI</name>
<dbReference type="AlphaFoldDB" id="A0A1R2CNF1"/>
<dbReference type="PROSITE" id="PS50850">
    <property type="entry name" value="MFS"/>
    <property type="match status" value="1"/>
</dbReference>
<dbReference type="GO" id="GO:0022857">
    <property type="term" value="F:transmembrane transporter activity"/>
    <property type="evidence" value="ECO:0007669"/>
    <property type="project" value="InterPro"/>
</dbReference>
<dbReference type="Pfam" id="PF07690">
    <property type="entry name" value="MFS_1"/>
    <property type="match status" value="1"/>
</dbReference>
<feature type="transmembrane region" description="Helical" evidence="7">
    <location>
        <begin position="78"/>
        <end position="95"/>
    </location>
</feature>
<dbReference type="Gene3D" id="1.20.1250.20">
    <property type="entry name" value="MFS general substrate transporter like domains"/>
    <property type="match status" value="1"/>
</dbReference>
<comment type="subcellular location">
    <subcellularLocation>
        <location evidence="1">Cell membrane</location>
        <topology evidence="1">Multi-pass membrane protein</topology>
    </subcellularLocation>
</comment>
<feature type="transmembrane region" description="Helical" evidence="7">
    <location>
        <begin position="282"/>
        <end position="301"/>
    </location>
</feature>
<proteinExistence type="predicted"/>
<feature type="transmembrane region" description="Helical" evidence="7">
    <location>
        <begin position="41"/>
        <end position="66"/>
    </location>
</feature>
<dbReference type="Proteomes" id="UP000187209">
    <property type="component" value="Unassembled WGS sequence"/>
</dbReference>
<keyword evidence="6 7" id="KW-0472">Membrane</keyword>
<reference evidence="9 10" key="1">
    <citation type="submission" date="2016-11" db="EMBL/GenBank/DDBJ databases">
        <title>The macronuclear genome of Stentor coeruleus: a giant cell with tiny introns.</title>
        <authorList>
            <person name="Slabodnick M."/>
            <person name="Ruby J.G."/>
            <person name="Reiff S.B."/>
            <person name="Swart E.C."/>
            <person name="Gosai S."/>
            <person name="Prabakaran S."/>
            <person name="Witkowska E."/>
            <person name="Larue G.E."/>
            <person name="Fisher S."/>
            <person name="Freeman R.M."/>
            <person name="Gunawardena J."/>
            <person name="Chu W."/>
            <person name="Stover N.A."/>
            <person name="Gregory B.D."/>
            <person name="Nowacki M."/>
            <person name="Derisi J."/>
            <person name="Roy S.W."/>
            <person name="Marshall W.F."/>
            <person name="Sood P."/>
        </authorList>
    </citation>
    <scope>NUCLEOTIDE SEQUENCE [LARGE SCALE GENOMIC DNA]</scope>
    <source>
        <strain evidence="9">WM001</strain>
    </source>
</reference>
<feature type="transmembrane region" description="Helical" evidence="7">
    <location>
        <begin position="170"/>
        <end position="190"/>
    </location>
</feature>
<evidence type="ECO:0000256" key="7">
    <source>
        <dbReference type="SAM" id="Phobius"/>
    </source>
</evidence>
<keyword evidence="10" id="KW-1185">Reference proteome</keyword>
<evidence type="ECO:0000256" key="6">
    <source>
        <dbReference type="ARBA" id="ARBA00023136"/>
    </source>
</evidence>
<dbReference type="PANTHER" id="PTHR23517">
    <property type="entry name" value="RESISTANCE PROTEIN MDTM, PUTATIVE-RELATED-RELATED"/>
    <property type="match status" value="1"/>
</dbReference>
<evidence type="ECO:0000256" key="2">
    <source>
        <dbReference type="ARBA" id="ARBA00022448"/>
    </source>
</evidence>
<dbReference type="EMBL" id="MPUH01000101">
    <property type="protein sequence ID" value="OMJ90495.1"/>
    <property type="molecule type" value="Genomic_DNA"/>
</dbReference>
<keyword evidence="3" id="KW-1003">Cell membrane</keyword>
<dbReference type="InterPro" id="IPR020846">
    <property type="entry name" value="MFS_dom"/>
</dbReference>
<dbReference type="InterPro" id="IPR036259">
    <property type="entry name" value="MFS_trans_sf"/>
</dbReference>
<keyword evidence="4 7" id="KW-0812">Transmembrane</keyword>
<comment type="caution">
    <text evidence="9">The sequence shown here is derived from an EMBL/GenBank/DDBJ whole genome shotgun (WGS) entry which is preliminary data.</text>
</comment>